<dbReference type="Pfam" id="PF06644">
    <property type="entry name" value="ATP11"/>
    <property type="match status" value="1"/>
</dbReference>
<keyword evidence="3" id="KW-0809">Transit peptide</keyword>
<evidence type="ECO:0008006" key="8">
    <source>
        <dbReference type="Google" id="ProtNLM"/>
    </source>
</evidence>
<organism evidence="6 7">
    <name type="scientific">Polysphondylium violaceum</name>
    <dbReference type="NCBI Taxonomy" id="133409"/>
    <lineage>
        <taxon>Eukaryota</taxon>
        <taxon>Amoebozoa</taxon>
        <taxon>Evosea</taxon>
        <taxon>Eumycetozoa</taxon>
        <taxon>Dictyostelia</taxon>
        <taxon>Dictyosteliales</taxon>
        <taxon>Dictyosteliaceae</taxon>
        <taxon>Polysphondylium</taxon>
    </lineage>
</organism>
<dbReference type="GO" id="GO:0033615">
    <property type="term" value="P:mitochondrial proton-transporting ATP synthase complex assembly"/>
    <property type="evidence" value="ECO:0007669"/>
    <property type="project" value="TreeGrafter"/>
</dbReference>
<dbReference type="OrthoDB" id="16535at2759"/>
<evidence type="ECO:0000256" key="5">
    <source>
        <dbReference type="SAM" id="MobiDB-lite"/>
    </source>
</evidence>
<keyword evidence="7" id="KW-1185">Reference proteome</keyword>
<feature type="compositionally biased region" description="Low complexity" evidence="5">
    <location>
        <begin position="309"/>
        <end position="323"/>
    </location>
</feature>
<dbReference type="PANTHER" id="PTHR13126">
    <property type="entry name" value="CHAPERONE ATP11"/>
    <property type="match status" value="1"/>
</dbReference>
<dbReference type="GO" id="GO:0005739">
    <property type="term" value="C:mitochondrion"/>
    <property type="evidence" value="ECO:0007669"/>
    <property type="project" value="UniProtKB-SubCell"/>
</dbReference>
<dbReference type="EMBL" id="AJWJ01000168">
    <property type="protein sequence ID" value="KAF2074031.1"/>
    <property type="molecule type" value="Genomic_DNA"/>
</dbReference>
<feature type="region of interest" description="Disordered" evidence="5">
    <location>
        <begin position="306"/>
        <end position="340"/>
    </location>
</feature>
<comment type="caution">
    <text evidence="6">The sequence shown here is derived from an EMBL/GenBank/DDBJ whole genome shotgun (WGS) entry which is preliminary data.</text>
</comment>
<comment type="subcellular location">
    <subcellularLocation>
        <location evidence="1">Mitochondrion</location>
    </subcellularLocation>
</comment>
<evidence type="ECO:0000256" key="1">
    <source>
        <dbReference type="ARBA" id="ARBA00004173"/>
    </source>
</evidence>
<gene>
    <name evidence="6" type="ORF">CYY_004645</name>
</gene>
<reference evidence="6" key="1">
    <citation type="submission" date="2020-01" db="EMBL/GenBank/DDBJ databases">
        <title>Development of genomics and gene disruption for Polysphondylium violaceum indicates a role for the polyketide synthase stlB in stalk morphogenesis.</title>
        <authorList>
            <person name="Narita B."/>
            <person name="Kawabe Y."/>
            <person name="Kin K."/>
            <person name="Saito T."/>
            <person name="Gibbs R."/>
            <person name="Kuspa A."/>
            <person name="Muzny D."/>
            <person name="Queller D."/>
            <person name="Richards S."/>
            <person name="Strassman J."/>
            <person name="Sucgang R."/>
            <person name="Worley K."/>
            <person name="Schaap P."/>
        </authorList>
    </citation>
    <scope>NUCLEOTIDE SEQUENCE</scope>
    <source>
        <strain evidence="6">QSvi11</strain>
    </source>
</reference>
<evidence type="ECO:0000256" key="2">
    <source>
        <dbReference type="ARBA" id="ARBA00009116"/>
    </source>
</evidence>
<dbReference type="PANTHER" id="PTHR13126:SF0">
    <property type="entry name" value="ATP SYNTHASE MITOCHONDRIAL F1 COMPLEX ASSEMBLY FACTOR 1"/>
    <property type="match status" value="1"/>
</dbReference>
<sequence length="360" mass="40793">MSVCLKTTKLFKGSFNLLKKTTSSLNTTTASIPISLNNNINSNMVKKKLSHHNSGGNKNTNTYRPPVIMSQAAEALFGNRFYSTNPAHKNTPFLGPPGKLSEIIKPEKFESVDAETIKNLWLQYHSVKDCICAVIPADVYTKLINRSKSCPMFIFPLPGDNGYISILYQNQGDHFVYTYLEQYKKHTVNAVPWMIASHYTDFMESKGIVLMRAEPNLEVLSTVQAQYLYQQTQMYLMEDKKYNLMQTFTYHPAKFDFGQVVENMAKMSLLDKNQTQQLINNVIDFKQEENVKEAEIDTTKKEINQSIENNNSNTTTTTSTTTTKSDNVESQSKVEPVNINTYKVDAKYSAPLTNKSSSLD</sequence>
<name>A0A8J4PV24_9MYCE</name>
<comment type="similarity">
    <text evidence="2">Belongs to the ATP11 family.</text>
</comment>
<dbReference type="Proteomes" id="UP000695562">
    <property type="component" value="Unassembled WGS sequence"/>
</dbReference>
<dbReference type="AlphaFoldDB" id="A0A8J4PV24"/>
<feature type="compositionally biased region" description="Polar residues" evidence="5">
    <location>
        <begin position="324"/>
        <end position="340"/>
    </location>
</feature>
<evidence type="ECO:0000313" key="7">
    <source>
        <dbReference type="Proteomes" id="UP000695562"/>
    </source>
</evidence>
<protein>
    <recommendedName>
        <fullName evidence="8">ATP synthase mitochondrial F1 complex assembly factor 1</fullName>
    </recommendedName>
</protein>
<dbReference type="InterPro" id="IPR010591">
    <property type="entry name" value="ATP11"/>
</dbReference>
<evidence type="ECO:0000313" key="6">
    <source>
        <dbReference type="EMBL" id="KAF2074031.1"/>
    </source>
</evidence>
<keyword evidence="4" id="KW-0496">Mitochondrion</keyword>
<accession>A0A8J4PV24</accession>
<proteinExistence type="inferred from homology"/>
<evidence type="ECO:0000256" key="4">
    <source>
        <dbReference type="ARBA" id="ARBA00023128"/>
    </source>
</evidence>
<evidence type="ECO:0000256" key="3">
    <source>
        <dbReference type="ARBA" id="ARBA00022946"/>
    </source>
</evidence>